<keyword evidence="5 7" id="KW-0472">Membrane</keyword>
<dbReference type="GO" id="GO:0005886">
    <property type="term" value="C:plasma membrane"/>
    <property type="evidence" value="ECO:0007669"/>
    <property type="project" value="UniProtKB-SubCell"/>
</dbReference>
<dbReference type="CDD" id="cd06257">
    <property type="entry name" value="DnaJ"/>
    <property type="match status" value="1"/>
</dbReference>
<gene>
    <name evidence="7 10" type="primary">djlA</name>
    <name evidence="10" type="ORF">JYB88_03270</name>
</gene>
<accession>A0A974XLP3</accession>
<dbReference type="Proteomes" id="UP000663281">
    <property type="component" value="Chromosome"/>
</dbReference>
<comment type="function">
    <text evidence="7">Regulatory DnaK co-chaperone. Direct interaction between DnaK and DjlA is needed for the induction of the wcaABCDE operon, involved in the synthesis of a colanic acid polysaccharide capsule, possibly through activation of the RcsB/RcsC phosphotransfer signaling pathway. The colanic acid capsule may help the bacterium survive conditions outside the host.</text>
</comment>
<dbReference type="HAMAP" id="MF_01153">
    <property type="entry name" value="DjlA"/>
    <property type="match status" value="1"/>
</dbReference>
<dbReference type="RefSeq" id="WP_207322031.1">
    <property type="nucleotide sequence ID" value="NZ_CP071501.1"/>
</dbReference>
<sequence length="256" mass="28553">MRFKGKFFGFLIGFMFGRIFGALFGLYLGHLYDRRSSGGQGGASKRQMVFFSTTFAVMGHMAKASGRVTEADIRLASALMDELRLEGEARRQAQQAFRDGKASDFDLKGNLNSLRLLSMGRPELLQMFLEIQIQTALSDGELHPRELQLLQTMAATLGISEAQLNALLGRWQGEFRFQQGGRSKGPTLEDAYRLLGISAGDTDQQVKKAYRKLMNEHHPDKLVAKGLPAEMMELAKRKAQDIQAAYEAVKVARGMR</sequence>
<evidence type="ECO:0000256" key="8">
    <source>
        <dbReference type="SAM" id="Phobius"/>
    </source>
</evidence>
<keyword evidence="2 7" id="KW-0997">Cell inner membrane</keyword>
<evidence type="ECO:0000256" key="2">
    <source>
        <dbReference type="ARBA" id="ARBA00022519"/>
    </source>
</evidence>
<dbReference type="GO" id="GO:0051087">
    <property type="term" value="F:protein-folding chaperone binding"/>
    <property type="evidence" value="ECO:0007669"/>
    <property type="project" value="InterPro"/>
</dbReference>
<dbReference type="PRINTS" id="PR00625">
    <property type="entry name" value="JDOMAIN"/>
</dbReference>
<dbReference type="SUPFAM" id="SSF46565">
    <property type="entry name" value="Chaperone J-domain"/>
    <property type="match status" value="1"/>
</dbReference>
<dbReference type="EMBL" id="CP071504">
    <property type="protein sequence ID" value="QSX30696.1"/>
    <property type="molecule type" value="Genomic_DNA"/>
</dbReference>
<keyword evidence="4 7" id="KW-1133">Transmembrane helix</keyword>
<dbReference type="InterPro" id="IPR036869">
    <property type="entry name" value="J_dom_sf"/>
</dbReference>
<dbReference type="Pfam" id="PF05099">
    <property type="entry name" value="TerB"/>
    <property type="match status" value="1"/>
</dbReference>
<evidence type="ECO:0000259" key="9">
    <source>
        <dbReference type="PROSITE" id="PS50076"/>
    </source>
</evidence>
<organism evidence="10 11">
    <name type="scientific">Shewanella cyperi</name>
    <dbReference type="NCBI Taxonomy" id="2814292"/>
    <lineage>
        <taxon>Bacteria</taxon>
        <taxon>Pseudomonadati</taxon>
        <taxon>Pseudomonadota</taxon>
        <taxon>Gammaproteobacteria</taxon>
        <taxon>Alteromonadales</taxon>
        <taxon>Shewanellaceae</taxon>
        <taxon>Shewanella</taxon>
    </lineage>
</organism>
<dbReference type="NCBIfam" id="NF006948">
    <property type="entry name" value="PRK09430.1"/>
    <property type="match status" value="1"/>
</dbReference>
<evidence type="ECO:0000256" key="3">
    <source>
        <dbReference type="ARBA" id="ARBA00022692"/>
    </source>
</evidence>
<keyword evidence="3 7" id="KW-0812">Transmembrane</keyword>
<keyword evidence="6 7" id="KW-0143">Chaperone</keyword>
<comment type="subunit">
    <text evidence="7">Homodimer.</text>
</comment>
<evidence type="ECO:0000313" key="11">
    <source>
        <dbReference type="Proteomes" id="UP000663281"/>
    </source>
</evidence>
<dbReference type="SUPFAM" id="SSF158682">
    <property type="entry name" value="TerB-like"/>
    <property type="match status" value="1"/>
</dbReference>
<evidence type="ECO:0000313" key="10">
    <source>
        <dbReference type="EMBL" id="QSX30696.1"/>
    </source>
</evidence>
<reference evidence="10 11" key="1">
    <citation type="submission" date="2021-03" db="EMBL/GenBank/DDBJ databases">
        <title>Novel species identification of genus Shewanella.</title>
        <authorList>
            <person name="Liu G."/>
            <person name="Zhang Q."/>
        </authorList>
    </citation>
    <scope>NUCLEOTIDE SEQUENCE [LARGE SCALE GENOMIC DNA]</scope>
    <source>
        <strain evidence="10 11">FJAT-53726</strain>
    </source>
</reference>
<dbReference type="InterPro" id="IPR050817">
    <property type="entry name" value="DjlA_DnaK_co-chaperone"/>
</dbReference>
<dbReference type="InterPro" id="IPR001623">
    <property type="entry name" value="DnaJ_domain"/>
</dbReference>
<keyword evidence="1 7" id="KW-1003">Cell membrane</keyword>
<dbReference type="Pfam" id="PF00226">
    <property type="entry name" value="DnaJ"/>
    <property type="match status" value="1"/>
</dbReference>
<evidence type="ECO:0000256" key="1">
    <source>
        <dbReference type="ARBA" id="ARBA00022475"/>
    </source>
</evidence>
<dbReference type="KEGG" id="scyp:JYB88_03270"/>
<dbReference type="AlphaFoldDB" id="A0A974XLP3"/>
<dbReference type="Gene3D" id="1.10.287.110">
    <property type="entry name" value="DnaJ domain"/>
    <property type="match status" value="1"/>
</dbReference>
<protein>
    <recommendedName>
        <fullName evidence="7">Co-chaperone protein DjlA</fullName>
    </recommendedName>
</protein>
<feature type="topological domain" description="Periplasmic" evidence="7">
    <location>
        <begin position="1"/>
        <end position="6"/>
    </location>
</feature>
<feature type="transmembrane region" description="Helical" evidence="8">
    <location>
        <begin position="7"/>
        <end position="28"/>
    </location>
</feature>
<dbReference type="InterPro" id="IPR007791">
    <property type="entry name" value="DjlA_N"/>
</dbReference>
<dbReference type="FunFam" id="1.10.287.110:FF:000011">
    <property type="entry name" value="Co-chaperone protein DjlA"/>
    <property type="match status" value="1"/>
</dbReference>
<comment type="domain">
    <text evidence="7">The transmembrane domain is a dimerization domain.</text>
</comment>
<feature type="domain" description="J" evidence="9">
    <location>
        <begin position="190"/>
        <end position="256"/>
    </location>
</feature>
<name>A0A974XLP3_9GAMM</name>
<dbReference type="InterPro" id="IPR023749">
    <property type="entry name" value="DjlA"/>
</dbReference>
<evidence type="ECO:0000256" key="7">
    <source>
        <dbReference type="HAMAP-Rule" id="MF_01153"/>
    </source>
</evidence>
<feature type="topological domain" description="Cytoplasmic" evidence="7">
    <location>
        <begin position="31"/>
        <end position="256"/>
    </location>
</feature>
<keyword evidence="11" id="KW-1185">Reference proteome</keyword>
<evidence type="ECO:0000256" key="5">
    <source>
        <dbReference type="ARBA" id="ARBA00023136"/>
    </source>
</evidence>
<proteinExistence type="inferred from homology"/>
<dbReference type="Gene3D" id="1.10.3680.10">
    <property type="entry name" value="TerB-like"/>
    <property type="match status" value="1"/>
</dbReference>
<dbReference type="PANTHER" id="PTHR24074">
    <property type="entry name" value="CO-CHAPERONE PROTEIN DJLA"/>
    <property type="match status" value="1"/>
</dbReference>
<dbReference type="PROSITE" id="PS50076">
    <property type="entry name" value="DNAJ_2"/>
    <property type="match status" value="1"/>
</dbReference>
<comment type="subcellular location">
    <subcellularLocation>
        <location evidence="7">Cell inner membrane</location>
        <topology evidence="7">Single-pass type III membrane protein</topology>
    </subcellularLocation>
</comment>
<dbReference type="InterPro" id="IPR029024">
    <property type="entry name" value="TerB-like"/>
</dbReference>
<evidence type="ECO:0000256" key="6">
    <source>
        <dbReference type="ARBA" id="ARBA00023186"/>
    </source>
</evidence>
<dbReference type="SMART" id="SM00271">
    <property type="entry name" value="DnaJ"/>
    <property type="match status" value="1"/>
</dbReference>
<evidence type="ECO:0000256" key="4">
    <source>
        <dbReference type="ARBA" id="ARBA00022989"/>
    </source>
</evidence>
<dbReference type="CDD" id="cd07316">
    <property type="entry name" value="terB_like_DjlA"/>
    <property type="match status" value="1"/>
</dbReference>